<dbReference type="GO" id="GO:0005975">
    <property type="term" value="P:carbohydrate metabolic process"/>
    <property type="evidence" value="ECO:0007669"/>
    <property type="project" value="InterPro"/>
</dbReference>
<reference evidence="1" key="1">
    <citation type="journal article" date="2014" name="Int. J. Syst. Evol. Microbiol.">
        <title>Complete genome sequence of Corynebacterium casei LMG S-19264T (=DSM 44701T), isolated from a smear-ripened cheese.</title>
        <authorList>
            <consortium name="US DOE Joint Genome Institute (JGI-PGF)"/>
            <person name="Walter F."/>
            <person name="Albersmeier A."/>
            <person name="Kalinowski J."/>
            <person name="Ruckert C."/>
        </authorList>
    </citation>
    <scope>NUCLEOTIDE SEQUENCE</scope>
    <source>
        <strain evidence="1">CGMCC 1.12214</strain>
    </source>
</reference>
<dbReference type="EMBL" id="BMES01000002">
    <property type="protein sequence ID" value="GGH29359.1"/>
    <property type="molecule type" value="Genomic_DNA"/>
</dbReference>
<name>A0A917MJI2_9HYPH</name>
<dbReference type="InterPro" id="IPR014718">
    <property type="entry name" value="GH-type_carb-bd"/>
</dbReference>
<dbReference type="AlphaFoldDB" id="A0A917MJI2"/>
<organism evidence="1 2">
    <name type="scientific">Alsobacter metallidurans</name>
    <dbReference type="NCBI Taxonomy" id="340221"/>
    <lineage>
        <taxon>Bacteria</taxon>
        <taxon>Pseudomonadati</taxon>
        <taxon>Pseudomonadota</taxon>
        <taxon>Alphaproteobacteria</taxon>
        <taxon>Hyphomicrobiales</taxon>
        <taxon>Alsobacteraceae</taxon>
        <taxon>Alsobacter</taxon>
    </lineage>
</organism>
<dbReference type="GO" id="GO:0030246">
    <property type="term" value="F:carbohydrate binding"/>
    <property type="evidence" value="ECO:0007669"/>
    <property type="project" value="InterPro"/>
</dbReference>
<dbReference type="Pfam" id="PF01263">
    <property type="entry name" value="Aldose_epim"/>
    <property type="match status" value="1"/>
</dbReference>
<dbReference type="InterPro" id="IPR011013">
    <property type="entry name" value="Gal_mutarotase_sf_dom"/>
</dbReference>
<comment type="caution">
    <text evidence="1">The sequence shown here is derived from an EMBL/GenBank/DDBJ whole genome shotgun (WGS) entry which is preliminary data.</text>
</comment>
<proteinExistence type="predicted"/>
<protein>
    <submittedName>
        <fullName evidence="1">Aldose 1-epimerase</fullName>
    </submittedName>
</protein>
<keyword evidence="2" id="KW-1185">Reference proteome</keyword>
<dbReference type="SUPFAM" id="SSF74650">
    <property type="entry name" value="Galactose mutarotase-like"/>
    <property type="match status" value="1"/>
</dbReference>
<dbReference type="CDD" id="cd09021">
    <property type="entry name" value="Aldose_epim_Ec_YphB"/>
    <property type="match status" value="1"/>
</dbReference>
<dbReference type="InterPro" id="IPR008183">
    <property type="entry name" value="Aldose_1/G6P_1-epimerase"/>
</dbReference>
<evidence type="ECO:0000313" key="1">
    <source>
        <dbReference type="EMBL" id="GGH29359.1"/>
    </source>
</evidence>
<accession>A0A917MJI2</accession>
<dbReference type="Proteomes" id="UP000603912">
    <property type="component" value="Unassembled WGS sequence"/>
</dbReference>
<dbReference type="GO" id="GO:0016853">
    <property type="term" value="F:isomerase activity"/>
    <property type="evidence" value="ECO:0007669"/>
    <property type="project" value="InterPro"/>
</dbReference>
<dbReference type="Gene3D" id="2.70.98.10">
    <property type="match status" value="1"/>
</dbReference>
<sequence length="311" mass="33266">MRVTTADHAPGSETIRETAPRPLLAAGALRAALAPGQGGRVAGFWRETDGQADPILMPMAEAAFDPLFWPKAGCYPLAPFSNRIRDGRFRFGGRDVQLPAHPACPPHALHGFSQLRAWSCALENASAAVMTYAHEPDAWPWRFTATQTVRLSETALAIAIAIRNEDATPIPVGLGLHPYLVARHGDRVRFNAGIEWSQDEAGCGIAPQRLSGSEAAHDLRHGAAGMTRYFADWDGRVLIDRADGRRISIKSDGVLDQLVMHAPEGGAYLCVEPVSHVADAFNLAARGVQGAGTRVAGPGETVRGSMTIALE</sequence>
<reference evidence="1" key="2">
    <citation type="submission" date="2020-09" db="EMBL/GenBank/DDBJ databases">
        <authorList>
            <person name="Sun Q."/>
            <person name="Zhou Y."/>
        </authorList>
    </citation>
    <scope>NUCLEOTIDE SEQUENCE</scope>
    <source>
        <strain evidence="1">CGMCC 1.12214</strain>
    </source>
</reference>
<gene>
    <name evidence="1" type="ORF">GCM10007036_39210</name>
</gene>
<evidence type="ECO:0000313" key="2">
    <source>
        <dbReference type="Proteomes" id="UP000603912"/>
    </source>
</evidence>